<evidence type="ECO:0000256" key="4">
    <source>
        <dbReference type="ARBA" id="ARBA00022807"/>
    </source>
</evidence>
<protein>
    <submittedName>
        <fullName evidence="6">Cysteine proteinases superfamily protein</fullName>
    </submittedName>
</protein>
<dbReference type="PROSITE" id="PS50600">
    <property type="entry name" value="ULP_PROTEASE"/>
    <property type="match status" value="1"/>
</dbReference>
<evidence type="ECO:0000256" key="3">
    <source>
        <dbReference type="ARBA" id="ARBA00022801"/>
    </source>
</evidence>
<comment type="similarity">
    <text evidence="1">Belongs to the peptidase C48 family.</text>
</comment>
<keyword evidence="4" id="KW-0788">Thiol protease</keyword>
<dbReference type="Pfam" id="PF02902">
    <property type="entry name" value="Peptidase_C48"/>
    <property type="match status" value="1"/>
</dbReference>
<dbReference type="EMBL" id="CACSLK010000214">
    <property type="protein sequence ID" value="CAA0805921.1"/>
    <property type="molecule type" value="Genomic_DNA"/>
</dbReference>
<dbReference type="GO" id="GO:0016926">
    <property type="term" value="P:protein desumoylation"/>
    <property type="evidence" value="ECO:0007669"/>
    <property type="project" value="UniProtKB-ARBA"/>
</dbReference>
<evidence type="ECO:0000313" key="7">
    <source>
        <dbReference type="Proteomes" id="UP001153555"/>
    </source>
</evidence>
<gene>
    <name evidence="6" type="ORF">SHERM_00829</name>
</gene>
<accession>A0A9N7MJF3</accession>
<dbReference type="InterPro" id="IPR003653">
    <property type="entry name" value="Peptidase_C48_C"/>
</dbReference>
<dbReference type="GO" id="GO:0006508">
    <property type="term" value="P:proteolysis"/>
    <property type="evidence" value="ECO:0007669"/>
    <property type="project" value="UniProtKB-KW"/>
</dbReference>
<organism evidence="6 7">
    <name type="scientific">Striga hermonthica</name>
    <name type="common">Purple witchweed</name>
    <name type="synonym">Buchnera hermonthica</name>
    <dbReference type="NCBI Taxonomy" id="68872"/>
    <lineage>
        <taxon>Eukaryota</taxon>
        <taxon>Viridiplantae</taxon>
        <taxon>Streptophyta</taxon>
        <taxon>Embryophyta</taxon>
        <taxon>Tracheophyta</taxon>
        <taxon>Spermatophyta</taxon>
        <taxon>Magnoliopsida</taxon>
        <taxon>eudicotyledons</taxon>
        <taxon>Gunneridae</taxon>
        <taxon>Pentapetalae</taxon>
        <taxon>asterids</taxon>
        <taxon>lamiids</taxon>
        <taxon>Lamiales</taxon>
        <taxon>Orobanchaceae</taxon>
        <taxon>Buchnereae</taxon>
        <taxon>Striga</taxon>
    </lineage>
</organism>
<keyword evidence="7" id="KW-1185">Reference proteome</keyword>
<dbReference type="PANTHER" id="PTHR46915">
    <property type="entry name" value="UBIQUITIN-LIKE PROTEASE 4-RELATED"/>
    <property type="match status" value="1"/>
</dbReference>
<comment type="caution">
    <text evidence="6">The sequence shown here is derived from an EMBL/GenBank/DDBJ whole genome shotgun (WGS) entry which is preliminary data.</text>
</comment>
<keyword evidence="2" id="KW-0645">Protease</keyword>
<sequence length="185" mass="21260">MVLNYIKKKGVFSKKYVFVPIVVWSHWSLLIFCNLGETLVRSKVNAPCMLLLDSLHAIGPTRLEPLIRRLLFDMYTSEKRLETEKQLKKMPLLIPKVPQQKKGDECGFYVLYFIKLFLERSPENFGTSEGYPYFMKKDWFNVEDIESFCKSLDAFPPAESKPDDSASSDSSDCVQLIECSSFSGS</sequence>
<evidence type="ECO:0000313" key="6">
    <source>
        <dbReference type="EMBL" id="CAA0805921.1"/>
    </source>
</evidence>
<evidence type="ECO:0000256" key="2">
    <source>
        <dbReference type="ARBA" id="ARBA00022670"/>
    </source>
</evidence>
<dbReference type="OrthoDB" id="1939479at2759"/>
<feature type="domain" description="Ubiquitin-like protease family profile" evidence="5">
    <location>
        <begin position="1"/>
        <end position="117"/>
    </location>
</feature>
<proteinExistence type="inferred from homology"/>
<dbReference type="Gene3D" id="3.40.395.10">
    <property type="entry name" value="Adenoviral Proteinase, Chain A"/>
    <property type="match status" value="1"/>
</dbReference>
<dbReference type="GO" id="GO:0008234">
    <property type="term" value="F:cysteine-type peptidase activity"/>
    <property type="evidence" value="ECO:0007669"/>
    <property type="project" value="UniProtKB-KW"/>
</dbReference>
<dbReference type="SUPFAM" id="SSF54001">
    <property type="entry name" value="Cysteine proteinases"/>
    <property type="match status" value="1"/>
</dbReference>
<keyword evidence="3" id="KW-0378">Hydrolase</keyword>
<dbReference type="PANTHER" id="PTHR46915:SF6">
    <property type="entry name" value="CYSTEINE PROTEINASES SUPERFAMILY PROTEIN"/>
    <property type="match status" value="1"/>
</dbReference>
<dbReference type="AlphaFoldDB" id="A0A9N7MJF3"/>
<dbReference type="Proteomes" id="UP001153555">
    <property type="component" value="Unassembled WGS sequence"/>
</dbReference>
<name>A0A9N7MJF3_STRHE</name>
<dbReference type="InterPro" id="IPR038765">
    <property type="entry name" value="Papain-like_cys_pep_sf"/>
</dbReference>
<evidence type="ECO:0000259" key="5">
    <source>
        <dbReference type="PROSITE" id="PS50600"/>
    </source>
</evidence>
<reference evidence="6" key="1">
    <citation type="submission" date="2019-12" db="EMBL/GenBank/DDBJ databases">
        <authorList>
            <person name="Scholes J."/>
        </authorList>
    </citation>
    <scope>NUCLEOTIDE SEQUENCE</scope>
</reference>
<evidence type="ECO:0000256" key="1">
    <source>
        <dbReference type="ARBA" id="ARBA00005234"/>
    </source>
</evidence>